<dbReference type="Pfam" id="PF00491">
    <property type="entry name" value="Arginase"/>
    <property type="match status" value="1"/>
</dbReference>
<feature type="binding site" evidence="7">
    <location>
        <position position="164"/>
    </location>
    <ligand>
        <name>Mn(2+)</name>
        <dbReference type="ChEBI" id="CHEBI:29035"/>
        <label>1</label>
    </ligand>
</feature>
<evidence type="ECO:0000256" key="2">
    <source>
        <dbReference type="ARBA" id="ARBA00022801"/>
    </source>
</evidence>
<dbReference type="Proteomes" id="UP000192368">
    <property type="component" value="Unassembled WGS sequence"/>
</dbReference>
<keyword evidence="2 5" id="KW-0378">Hydrolase</keyword>
<evidence type="ECO:0000256" key="8">
    <source>
        <dbReference type="PROSITE-ProRule" id="PRU00742"/>
    </source>
</evidence>
<dbReference type="EC" id="3.5.3.8" evidence="5 6"/>
<dbReference type="CDD" id="cd09988">
    <property type="entry name" value="Formimidoylglutamase"/>
    <property type="match status" value="1"/>
</dbReference>
<dbReference type="OrthoDB" id="9788689at2"/>
<dbReference type="STRING" id="573058.SAMN00017477_1461"/>
<dbReference type="Gene3D" id="3.40.800.10">
    <property type="entry name" value="Ureohydrolase domain"/>
    <property type="match status" value="1"/>
</dbReference>
<protein>
    <recommendedName>
        <fullName evidence="5 6">Formimidoylglutamase</fullName>
        <ecNumber evidence="5 6">3.5.3.8</ecNumber>
    </recommendedName>
    <alternativeName>
        <fullName evidence="5">Formiminoglutamase</fullName>
    </alternativeName>
    <alternativeName>
        <fullName evidence="5">Formiminoglutamate hydrolase</fullName>
    </alternativeName>
</protein>
<keyword evidence="3 5" id="KW-0369">Histidine metabolism</keyword>
<dbReference type="PANTHER" id="PTHR11358">
    <property type="entry name" value="ARGINASE/AGMATINASE"/>
    <property type="match status" value="1"/>
</dbReference>
<evidence type="ECO:0000256" key="1">
    <source>
        <dbReference type="ARBA" id="ARBA00022723"/>
    </source>
</evidence>
<keyword evidence="1 5" id="KW-0479">Metal-binding</keyword>
<organism evidence="9 10">
    <name type="scientific">Peptoniphilus asaccharolyticus DSM 20463</name>
    <dbReference type="NCBI Taxonomy" id="573058"/>
    <lineage>
        <taxon>Bacteria</taxon>
        <taxon>Bacillati</taxon>
        <taxon>Bacillota</taxon>
        <taxon>Tissierellia</taxon>
        <taxon>Tissierellales</taxon>
        <taxon>Peptoniphilaceae</taxon>
        <taxon>Peptoniphilus</taxon>
    </lineage>
</organism>
<name>A0A1W1V5R8_PEPAS</name>
<dbReference type="InterPro" id="IPR005923">
    <property type="entry name" value="HutG"/>
</dbReference>
<proteinExistence type="inferred from homology"/>
<sequence>MIENYSKELPYNWTGRIDSVDDYDSFRWHQWVEIIDLNDESLEPFEGEFGIGILGFECDWGIEYNKGRVGAANGPKSIRKELSKLPCDFPKEVKIFDCGNVYVQGISLDEGQKCLAKAVDRMLDLNLKPILLGGGHETAFGHYQGLFDKYAKSNKLGIINFDAHFDCRPYEENGPSSGTMFRQIHDMNKEKGLDFNYLPIGIQKHSNTVSLFNFAKDAGVEYILAKDIVNGQIYKLFDSIDKFTRKMDSIYVTICSDVFSSSYAPGVSAPQPLGLDPEVVIIILKHILQTGKVVSFDIAEVSPRYDKDNATASLAAVLIYSVVSEMVEINFN</sequence>
<feature type="binding site" evidence="7">
    <location>
        <position position="257"/>
    </location>
    <ligand>
        <name>Mn(2+)</name>
        <dbReference type="ChEBI" id="CHEBI:29035"/>
        <label>1</label>
    </ligand>
</feature>
<accession>A0A1W1V5R8</accession>
<feature type="binding site" evidence="5">
    <location>
        <position position="164"/>
    </location>
    <ligand>
        <name>Mn(2+)</name>
        <dbReference type="ChEBI" id="CHEBI:29035"/>
        <label>2</label>
    </ligand>
</feature>
<comment type="similarity">
    <text evidence="5 8">Belongs to the arginase family.</text>
</comment>
<feature type="binding site" evidence="5">
    <location>
        <position position="162"/>
    </location>
    <ligand>
        <name>Mn(2+)</name>
        <dbReference type="ChEBI" id="CHEBI:29035"/>
        <label>2</label>
    </ligand>
</feature>
<dbReference type="PANTHER" id="PTHR11358:SF35">
    <property type="entry name" value="FORMIMIDOYLGLUTAMASE"/>
    <property type="match status" value="1"/>
</dbReference>
<dbReference type="GO" id="GO:0030145">
    <property type="term" value="F:manganese ion binding"/>
    <property type="evidence" value="ECO:0007669"/>
    <property type="project" value="UniProtKB-UniRule"/>
</dbReference>
<dbReference type="InterPro" id="IPR006035">
    <property type="entry name" value="Ureohydrolase"/>
</dbReference>
<evidence type="ECO:0000313" key="10">
    <source>
        <dbReference type="Proteomes" id="UP000192368"/>
    </source>
</evidence>
<dbReference type="UniPathway" id="UPA00379">
    <property type="reaction ID" value="UER00552"/>
</dbReference>
<dbReference type="HAMAP" id="MF_00737">
    <property type="entry name" value="Formimidoylglutam"/>
    <property type="match status" value="1"/>
</dbReference>
<dbReference type="GO" id="GO:0008783">
    <property type="term" value="F:agmatinase activity"/>
    <property type="evidence" value="ECO:0007669"/>
    <property type="project" value="TreeGrafter"/>
</dbReference>
<comment type="pathway">
    <text evidence="5">Amino-acid degradation; L-histidine degradation into L-glutamate; L-glutamate from N-formimidoyl-L-glutamate (hydrolase route): step 1/1.</text>
</comment>
<keyword evidence="4 5" id="KW-0464">Manganese</keyword>
<evidence type="ECO:0000256" key="7">
    <source>
        <dbReference type="PIRSR" id="PIRSR036979-1"/>
    </source>
</evidence>
<dbReference type="InterPro" id="IPR023696">
    <property type="entry name" value="Ureohydrolase_dom_sf"/>
</dbReference>
<dbReference type="PROSITE" id="PS51409">
    <property type="entry name" value="ARGINASE_2"/>
    <property type="match status" value="1"/>
</dbReference>
<dbReference type="GO" id="GO:0019556">
    <property type="term" value="P:L-histidine catabolic process to glutamate and formamide"/>
    <property type="evidence" value="ECO:0007669"/>
    <property type="project" value="UniProtKB-UniRule"/>
</dbReference>
<dbReference type="NCBIfam" id="TIGR01227">
    <property type="entry name" value="hutG"/>
    <property type="match status" value="1"/>
</dbReference>
<dbReference type="SUPFAM" id="SSF52768">
    <property type="entry name" value="Arginase/deacetylase"/>
    <property type="match status" value="1"/>
</dbReference>
<dbReference type="AlphaFoldDB" id="A0A1W1V5R8"/>
<keyword evidence="10" id="KW-1185">Reference proteome</keyword>
<evidence type="ECO:0000256" key="3">
    <source>
        <dbReference type="ARBA" id="ARBA00022808"/>
    </source>
</evidence>
<feature type="binding site" evidence="5 7">
    <location>
        <position position="162"/>
    </location>
    <ligand>
        <name>Mn(2+)</name>
        <dbReference type="ChEBI" id="CHEBI:29035"/>
        <label>1</label>
    </ligand>
</feature>
<feature type="binding site" evidence="5 7">
    <location>
        <position position="136"/>
    </location>
    <ligand>
        <name>Mn(2+)</name>
        <dbReference type="ChEBI" id="CHEBI:29035"/>
        <label>1</label>
    </ligand>
</feature>
<dbReference type="PIRSF" id="PIRSF036979">
    <property type="entry name" value="Arginase"/>
    <property type="match status" value="1"/>
</dbReference>
<comment type="function">
    <text evidence="5">Catalyzes the conversion of N-formimidoyl-L-glutamate to L-glutamate and formamide.</text>
</comment>
<dbReference type="GO" id="GO:0033389">
    <property type="term" value="P:putrescine biosynthetic process from arginine, via agmatine"/>
    <property type="evidence" value="ECO:0007669"/>
    <property type="project" value="TreeGrafter"/>
</dbReference>
<dbReference type="RefSeq" id="WP_084230993.1">
    <property type="nucleotide sequence ID" value="NZ_FWWR01000009.1"/>
</dbReference>
<evidence type="ECO:0000313" key="9">
    <source>
        <dbReference type="EMBL" id="SMB88749.1"/>
    </source>
</evidence>
<evidence type="ECO:0000256" key="6">
    <source>
        <dbReference type="NCBIfam" id="TIGR01227"/>
    </source>
</evidence>
<feature type="binding site" evidence="5">
    <location>
        <position position="257"/>
    </location>
    <ligand>
        <name>Mn(2+)</name>
        <dbReference type="ChEBI" id="CHEBI:29035"/>
        <label>2</label>
    </ligand>
</feature>
<feature type="binding site" evidence="5 7">
    <location>
        <position position="255"/>
    </location>
    <ligand>
        <name>Mn(2+)</name>
        <dbReference type="ChEBI" id="CHEBI:29035"/>
        <label>1</label>
    </ligand>
</feature>
<evidence type="ECO:0000256" key="4">
    <source>
        <dbReference type="ARBA" id="ARBA00023211"/>
    </source>
</evidence>
<evidence type="ECO:0000256" key="5">
    <source>
        <dbReference type="HAMAP-Rule" id="MF_00737"/>
    </source>
</evidence>
<dbReference type="EMBL" id="FWWR01000009">
    <property type="protein sequence ID" value="SMB88749.1"/>
    <property type="molecule type" value="Genomic_DNA"/>
</dbReference>
<dbReference type="GO" id="GO:0050415">
    <property type="term" value="F:formimidoylglutamase activity"/>
    <property type="evidence" value="ECO:0007669"/>
    <property type="project" value="UniProtKB-UniRule"/>
</dbReference>
<reference evidence="10" key="1">
    <citation type="submission" date="2017-04" db="EMBL/GenBank/DDBJ databases">
        <authorList>
            <person name="Varghese N."/>
            <person name="Submissions S."/>
        </authorList>
    </citation>
    <scope>NUCLEOTIDE SEQUENCE [LARGE SCALE GENOMIC DNA]</scope>
    <source>
        <strain evidence="10">DSM 20463</strain>
    </source>
</reference>
<comment type="catalytic activity">
    <reaction evidence="5">
        <text>N-formimidoyl-L-glutamate + H2O = formamide + L-glutamate</text>
        <dbReference type="Rhea" id="RHEA:22492"/>
        <dbReference type="ChEBI" id="CHEBI:15377"/>
        <dbReference type="ChEBI" id="CHEBI:16397"/>
        <dbReference type="ChEBI" id="CHEBI:29985"/>
        <dbReference type="ChEBI" id="CHEBI:58928"/>
        <dbReference type="EC" id="3.5.3.8"/>
    </reaction>
</comment>
<feature type="binding site" evidence="5 7">
    <location>
        <position position="166"/>
    </location>
    <ligand>
        <name>Mn(2+)</name>
        <dbReference type="ChEBI" id="CHEBI:29035"/>
        <label>1</label>
    </ligand>
</feature>
<comment type="cofactor">
    <cofactor evidence="5 7">
        <name>Mn(2+)</name>
        <dbReference type="ChEBI" id="CHEBI:29035"/>
    </cofactor>
    <text evidence="5 7">Binds 2 manganese ions per subunit.</text>
</comment>
<feature type="binding site" evidence="5">
    <location>
        <position position="255"/>
    </location>
    <ligand>
        <name>Mn(2+)</name>
        <dbReference type="ChEBI" id="CHEBI:29035"/>
        <label>2</label>
    </ligand>
</feature>
<dbReference type="GO" id="GO:0019557">
    <property type="term" value="P:L-histidine catabolic process to glutamate and formate"/>
    <property type="evidence" value="ECO:0007669"/>
    <property type="project" value="UniProtKB-UniPathway"/>
</dbReference>
<gene>
    <name evidence="5" type="primary">hutG</name>
    <name evidence="9" type="ORF">SAMN00017477_1461</name>
</gene>